<dbReference type="STRING" id="1365824.V5EZK6"/>
<dbReference type="OrthoDB" id="330772at2759"/>
<sequence>MAKVDDREGNYALYFLPGKTLPEQEDRLNEQEDDVDERIDRFDDDWVAERSRLMEQLEEIKAKIREV</sequence>
<proteinExistence type="predicted"/>
<keyword evidence="2" id="KW-1185">Reference proteome</keyword>
<dbReference type="HOGENOM" id="CLU_2813473_0_0_1"/>
<organism evidence="1 2">
    <name type="scientific">Kalmanozyma brasiliensis (strain GHG001)</name>
    <name type="common">Yeast</name>
    <name type="synonym">Pseudozyma brasiliensis</name>
    <dbReference type="NCBI Taxonomy" id="1365824"/>
    <lineage>
        <taxon>Eukaryota</taxon>
        <taxon>Fungi</taxon>
        <taxon>Dikarya</taxon>
        <taxon>Basidiomycota</taxon>
        <taxon>Ustilaginomycotina</taxon>
        <taxon>Ustilaginomycetes</taxon>
        <taxon>Ustilaginales</taxon>
        <taxon>Ustilaginaceae</taxon>
        <taxon>Kalmanozyma</taxon>
    </lineage>
</organism>
<dbReference type="Proteomes" id="UP000019377">
    <property type="component" value="Unassembled WGS sequence"/>
</dbReference>
<evidence type="ECO:0000313" key="2">
    <source>
        <dbReference type="Proteomes" id="UP000019377"/>
    </source>
</evidence>
<evidence type="ECO:0000313" key="1">
    <source>
        <dbReference type="EMBL" id="EST09358.1"/>
    </source>
</evidence>
<gene>
    <name evidence="1" type="ORF">PSEUBRA_SCAF11g01136</name>
</gene>
<dbReference type="EMBL" id="KI545853">
    <property type="protein sequence ID" value="EST09358.1"/>
    <property type="molecule type" value="Genomic_DNA"/>
</dbReference>
<accession>V5EZK6</accession>
<protein>
    <submittedName>
        <fullName evidence="1">Uncharacterized protein</fullName>
    </submittedName>
</protein>
<dbReference type="AlphaFoldDB" id="V5EZK6"/>
<name>V5EZK6_KALBG</name>
<dbReference type="GeneID" id="27416829"/>
<reference evidence="2" key="1">
    <citation type="journal article" date="2013" name="Genome Announc.">
        <title>Draft genome sequence of Pseudozyma brasiliensis sp. nov. strain GHG001, a high producer of endo-1,4-xylanase isolated from an insect pest of sugarcane.</title>
        <authorList>
            <person name="Oliveira J.V.D.C."/>
            <person name="dos Santos R.A.C."/>
            <person name="Borges T.A."/>
            <person name="Riano-Pachon D.M."/>
            <person name="Goldman G.H."/>
        </authorList>
    </citation>
    <scope>NUCLEOTIDE SEQUENCE [LARGE SCALE GENOMIC DNA]</scope>
    <source>
        <strain evidence="2">GHG001</strain>
    </source>
</reference>